<sequence length="212" mass="23207">MRRNKRMEFRKDIREGWDFVSRKPGMLYLLFLSMVSSCSFQMINTILAPFVTRELQGSSVLFAALDISFTVGGALAGLTIHWALSRWKQYVVIGSLVGMGSSAALCGFSPNPTVVGICLFGLGFFTMVHFVTMQTLVQINTPKEMMGRMVGFRSIAVSFAKIASALMTGYLSSLIPPQAVFLIFSGLVAIVLFTVGRVKGIPVPTVFLQRAS</sequence>
<dbReference type="Pfam" id="PF07690">
    <property type="entry name" value="MFS_1"/>
    <property type="match status" value="1"/>
</dbReference>
<reference evidence="8" key="1">
    <citation type="journal article" date="2019" name="Int. J. Syst. Evol. Microbiol.">
        <title>The Global Catalogue of Microorganisms (GCM) 10K type strain sequencing project: providing services to taxonomists for standard genome sequencing and annotation.</title>
        <authorList>
            <consortium name="The Broad Institute Genomics Platform"/>
            <consortium name="The Broad Institute Genome Sequencing Center for Infectious Disease"/>
            <person name="Wu L."/>
            <person name="Ma J."/>
        </authorList>
    </citation>
    <scope>NUCLEOTIDE SEQUENCE [LARGE SCALE GENOMIC DNA]</scope>
    <source>
        <strain evidence="8">IBRC-M 10813</strain>
    </source>
</reference>
<keyword evidence="5 6" id="KW-0472">Membrane</keyword>
<keyword evidence="4 6" id="KW-1133">Transmembrane helix</keyword>
<dbReference type="PANTHER" id="PTHR23513">
    <property type="entry name" value="INTEGRAL MEMBRANE EFFLUX PROTEIN-RELATED"/>
    <property type="match status" value="1"/>
</dbReference>
<keyword evidence="2" id="KW-1003">Cell membrane</keyword>
<keyword evidence="3 6" id="KW-0812">Transmembrane</keyword>
<dbReference type="InterPro" id="IPR036259">
    <property type="entry name" value="MFS_trans_sf"/>
</dbReference>
<dbReference type="SUPFAM" id="SSF103473">
    <property type="entry name" value="MFS general substrate transporter"/>
    <property type="match status" value="1"/>
</dbReference>
<evidence type="ECO:0000256" key="1">
    <source>
        <dbReference type="ARBA" id="ARBA00004651"/>
    </source>
</evidence>
<feature type="transmembrane region" description="Helical" evidence="6">
    <location>
        <begin position="149"/>
        <end position="171"/>
    </location>
</feature>
<evidence type="ECO:0000256" key="5">
    <source>
        <dbReference type="ARBA" id="ARBA00023136"/>
    </source>
</evidence>
<evidence type="ECO:0000256" key="4">
    <source>
        <dbReference type="ARBA" id="ARBA00022989"/>
    </source>
</evidence>
<feature type="transmembrane region" description="Helical" evidence="6">
    <location>
        <begin position="27"/>
        <end position="48"/>
    </location>
</feature>
<feature type="transmembrane region" description="Helical" evidence="6">
    <location>
        <begin position="177"/>
        <end position="195"/>
    </location>
</feature>
<dbReference type="Gene3D" id="1.20.1250.20">
    <property type="entry name" value="MFS general substrate transporter like domains"/>
    <property type="match status" value="1"/>
</dbReference>
<comment type="caution">
    <text evidence="7">The sequence shown here is derived from an EMBL/GenBank/DDBJ whole genome shotgun (WGS) entry which is preliminary data.</text>
</comment>
<evidence type="ECO:0000256" key="2">
    <source>
        <dbReference type="ARBA" id="ARBA00022475"/>
    </source>
</evidence>
<dbReference type="InterPro" id="IPR011701">
    <property type="entry name" value="MFS"/>
</dbReference>
<gene>
    <name evidence="7" type="ORF">ACFOUO_04930</name>
</gene>
<name>A0ABV8JEB5_9BACL</name>
<evidence type="ECO:0000313" key="8">
    <source>
        <dbReference type="Proteomes" id="UP001595843"/>
    </source>
</evidence>
<protein>
    <submittedName>
        <fullName evidence="7">MFS transporter</fullName>
    </submittedName>
</protein>
<dbReference type="EMBL" id="JBHSAP010000007">
    <property type="protein sequence ID" value="MFC4076150.1"/>
    <property type="molecule type" value="Genomic_DNA"/>
</dbReference>
<evidence type="ECO:0000256" key="3">
    <source>
        <dbReference type="ARBA" id="ARBA00022692"/>
    </source>
</evidence>
<comment type="subcellular location">
    <subcellularLocation>
        <location evidence="1">Cell membrane</location>
        <topology evidence="1">Multi-pass membrane protein</topology>
    </subcellularLocation>
</comment>
<proteinExistence type="predicted"/>
<dbReference type="PANTHER" id="PTHR23513:SF6">
    <property type="entry name" value="MAJOR FACILITATOR SUPERFAMILY ASSOCIATED DOMAIN-CONTAINING PROTEIN"/>
    <property type="match status" value="1"/>
</dbReference>
<feature type="transmembrane region" description="Helical" evidence="6">
    <location>
        <begin position="60"/>
        <end position="83"/>
    </location>
</feature>
<organism evidence="7 8">
    <name type="scientific">Salinithrix halophila</name>
    <dbReference type="NCBI Taxonomy" id="1485204"/>
    <lineage>
        <taxon>Bacteria</taxon>
        <taxon>Bacillati</taxon>
        <taxon>Bacillota</taxon>
        <taxon>Bacilli</taxon>
        <taxon>Bacillales</taxon>
        <taxon>Thermoactinomycetaceae</taxon>
        <taxon>Salinithrix</taxon>
    </lineage>
</organism>
<evidence type="ECO:0000313" key="7">
    <source>
        <dbReference type="EMBL" id="MFC4076150.1"/>
    </source>
</evidence>
<dbReference type="RefSeq" id="WP_380702737.1">
    <property type="nucleotide sequence ID" value="NZ_JBHSAP010000007.1"/>
</dbReference>
<feature type="transmembrane region" description="Helical" evidence="6">
    <location>
        <begin position="114"/>
        <end position="137"/>
    </location>
</feature>
<dbReference type="Proteomes" id="UP001595843">
    <property type="component" value="Unassembled WGS sequence"/>
</dbReference>
<accession>A0ABV8JEB5</accession>
<evidence type="ECO:0000256" key="6">
    <source>
        <dbReference type="SAM" id="Phobius"/>
    </source>
</evidence>
<feature type="transmembrane region" description="Helical" evidence="6">
    <location>
        <begin position="90"/>
        <end position="108"/>
    </location>
</feature>
<keyword evidence="8" id="KW-1185">Reference proteome</keyword>